<dbReference type="SFLD" id="SFLDG01135">
    <property type="entry name" value="C1.5.6:_HAD__Beta-PGM__Phospha"/>
    <property type="match status" value="1"/>
</dbReference>
<keyword evidence="2" id="KW-1185">Reference proteome</keyword>
<dbReference type="CDD" id="cd07505">
    <property type="entry name" value="HAD_BPGM-like"/>
    <property type="match status" value="1"/>
</dbReference>
<dbReference type="SUPFAM" id="SSF56784">
    <property type="entry name" value="HAD-like"/>
    <property type="match status" value="1"/>
</dbReference>
<reference evidence="1" key="1">
    <citation type="submission" date="2021-04" db="EMBL/GenBank/DDBJ databases">
        <title>Genome based classification of Actinospica acidithermotolerans sp. nov., an actinobacterium isolated from an Indonesian hot spring.</title>
        <authorList>
            <person name="Kusuma A.B."/>
            <person name="Putra K.E."/>
            <person name="Nafisah S."/>
            <person name="Loh J."/>
            <person name="Nouioui I."/>
            <person name="Goodfellow M."/>
        </authorList>
    </citation>
    <scope>NUCLEOTIDE SEQUENCE</scope>
    <source>
        <strain evidence="1">CSCA 57</strain>
    </source>
</reference>
<sequence length="215" mass="22783">MPEPTAVLFDMDGTLIDSEPIWFDTEVALLAELGYELGPEHWPHVLGQPNEVACKYLLEVSALPLTWQELSDRIERAMVPILAQGVELMPGAKELLVELEAAGVPTALVSASPRSIVDACLGGIGAAFFRHTVSSDDVVRSKPDPEPYLLAARLLGVSAEECVVIEDSPIGTAAGAAAGCRVLSVPHAETLIAQHPKVTRVATLEGVDLAFLSAL</sequence>
<dbReference type="AlphaFoldDB" id="A0A941IM29"/>
<dbReference type="NCBIfam" id="TIGR01509">
    <property type="entry name" value="HAD-SF-IA-v3"/>
    <property type="match status" value="1"/>
</dbReference>
<dbReference type="EMBL" id="JAGSOG010000037">
    <property type="protein sequence ID" value="MBR7833685.1"/>
    <property type="molecule type" value="Genomic_DNA"/>
</dbReference>
<dbReference type="InterPro" id="IPR036412">
    <property type="entry name" value="HAD-like_sf"/>
</dbReference>
<evidence type="ECO:0000313" key="1">
    <source>
        <dbReference type="EMBL" id="MBR7833685.1"/>
    </source>
</evidence>
<dbReference type="Proteomes" id="UP000675781">
    <property type="component" value="Unassembled WGS sequence"/>
</dbReference>
<dbReference type="InterPro" id="IPR023214">
    <property type="entry name" value="HAD_sf"/>
</dbReference>
<gene>
    <name evidence="1" type="ORF">KDL01_10445</name>
</gene>
<dbReference type="Gene3D" id="3.40.50.1000">
    <property type="entry name" value="HAD superfamily/HAD-like"/>
    <property type="match status" value="1"/>
</dbReference>
<accession>A0A941IM29</accession>
<proteinExistence type="predicted"/>
<dbReference type="PANTHER" id="PTHR18901">
    <property type="entry name" value="2-DEOXYGLUCOSE-6-PHOSPHATE PHOSPHATASE 2"/>
    <property type="match status" value="1"/>
</dbReference>
<evidence type="ECO:0000313" key="2">
    <source>
        <dbReference type="Proteomes" id="UP000675781"/>
    </source>
</evidence>
<dbReference type="Gene3D" id="1.10.150.240">
    <property type="entry name" value="Putative phosphatase, domain 2"/>
    <property type="match status" value="1"/>
</dbReference>
<dbReference type="SFLD" id="SFLDS00003">
    <property type="entry name" value="Haloacid_Dehalogenase"/>
    <property type="match status" value="1"/>
</dbReference>
<dbReference type="SFLD" id="SFLDG01129">
    <property type="entry name" value="C1.5:_HAD__Beta-PGM__Phosphata"/>
    <property type="match status" value="1"/>
</dbReference>
<organism evidence="1 2">
    <name type="scientific">Actinospica durhamensis</name>
    <dbReference type="NCBI Taxonomy" id="1508375"/>
    <lineage>
        <taxon>Bacteria</taxon>
        <taxon>Bacillati</taxon>
        <taxon>Actinomycetota</taxon>
        <taxon>Actinomycetes</taxon>
        <taxon>Catenulisporales</taxon>
        <taxon>Actinospicaceae</taxon>
        <taxon>Actinospica</taxon>
    </lineage>
</organism>
<comment type="caution">
    <text evidence="1">The sequence shown here is derived from an EMBL/GenBank/DDBJ whole genome shotgun (WGS) entry which is preliminary data.</text>
</comment>
<dbReference type="PANTHER" id="PTHR18901:SF38">
    <property type="entry name" value="PSEUDOURIDINE-5'-PHOSPHATASE"/>
    <property type="match status" value="1"/>
</dbReference>
<dbReference type="InterPro" id="IPR023198">
    <property type="entry name" value="PGP-like_dom2"/>
</dbReference>
<dbReference type="InterPro" id="IPR006439">
    <property type="entry name" value="HAD-SF_hydro_IA"/>
</dbReference>
<name>A0A941IM29_9ACTN</name>
<dbReference type="Pfam" id="PF00702">
    <property type="entry name" value="Hydrolase"/>
    <property type="match status" value="1"/>
</dbReference>
<protein>
    <submittedName>
        <fullName evidence="1">HAD family phosphatase</fullName>
    </submittedName>
</protein>
<dbReference type="RefSeq" id="WP_212528204.1">
    <property type="nucleotide sequence ID" value="NZ_JAGSOG010000037.1"/>
</dbReference>